<feature type="non-terminal residue" evidence="10">
    <location>
        <position position="130"/>
    </location>
</feature>
<name>A0AAD8ALC2_DIPPU</name>
<evidence type="ECO:0000256" key="8">
    <source>
        <dbReference type="PROSITE-ProRule" id="PRU00042"/>
    </source>
</evidence>
<keyword evidence="11" id="KW-1185">Reference proteome</keyword>
<proteinExistence type="predicted"/>
<comment type="subcellular location">
    <subcellularLocation>
        <location evidence="1">Nucleus</location>
    </subcellularLocation>
</comment>
<evidence type="ECO:0000256" key="7">
    <source>
        <dbReference type="ARBA" id="ARBA00023242"/>
    </source>
</evidence>
<dbReference type="PANTHER" id="PTHR16515:SF49">
    <property type="entry name" value="GASTRULA ZINC FINGER PROTEIN XLCGF49.1-LIKE-RELATED"/>
    <property type="match status" value="1"/>
</dbReference>
<evidence type="ECO:0000256" key="1">
    <source>
        <dbReference type="ARBA" id="ARBA00004123"/>
    </source>
</evidence>
<dbReference type="SUPFAM" id="SSF57667">
    <property type="entry name" value="beta-beta-alpha zinc fingers"/>
    <property type="match status" value="2"/>
</dbReference>
<dbReference type="InterPro" id="IPR013087">
    <property type="entry name" value="Znf_C2H2_type"/>
</dbReference>
<keyword evidence="6" id="KW-0238">DNA-binding</keyword>
<comment type="caution">
    <text evidence="10">The sequence shown here is derived from an EMBL/GenBank/DDBJ whole genome shotgun (WGS) entry which is preliminary data.</text>
</comment>
<dbReference type="InterPro" id="IPR036236">
    <property type="entry name" value="Znf_C2H2_sf"/>
</dbReference>
<evidence type="ECO:0000313" key="11">
    <source>
        <dbReference type="Proteomes" id="UP001233999"/>
    </source>
</evidence>
<dbReference type="PROSITE" id="PS50157">
    <property type="entry name" value="ZINC_FINGER_C2H2_2"/>
    <property type="match status" value="2"/>
</dbReference>
<sequence>MRIRACEMPYKPFKCSFCNTSFTRKHHLFTHVRTHNNEKLFNCFVCNKSFALFSRKDILNTYLVIHSGEKPFKCNFFLMRSYSIVPYSFSQKSGLIVHLHTHNEKQFKCSVCHSHIGAFLIIIYLCIMGS</sequence>
<gene>
    <name evidence="10" type="ORF">L9F63_000549</name>
</gene>
<feature type="non-terminal residue" evidence="10">
    <location>
        <position position="1"/>
    </location>
</feature>
<dbReference type="EMBL" id="JASPKZ010000024">
    <property type="protein sequence ID" value="KAJ9601254.1"/>
    <property type="molecule type" value="Genomic_DNA"/>
</dbReference>
<dbReference type="PANTHER" id="PTHR16515">
    <property type="entry name" value="PR DOMAIN ZINC FINGER PROTEIN"/>
    <property type="match status" value="1"/>
</dbReference>
<dbReference type="GO" id="GO:0010468">
    <property type="term" value="P:regulation of gene expression"/>
    <property type="evidence" value="ECO:0007669"/>
    <property type="project" value="TreeGrafter"/>
</dbReference>
<dbReference type="GO" id="GO:0008270">
    <property type="term" value="F:zinc ion binding"/>
    <property type="evidence" value="ECO:0007669"/>
    <property type="project" value="UniProtKB-KW"/>
</dbReference>
<protein>
    <recommendedName>
        <fullName evidence="9">C2H2-type domain-containing protein</fullName>
    </recommendedName>
</protein>
<reference evidence="10" key="2">
    <citation type="submission" date="2023-05" db="EMBL/GenBank/DDBJ databases">
        <authorList>
            <person name="Fouks B."/>
        </authorList>
    </citation>
    <scope>NUCLEOTIDE SEQUENCE</scope>
    <source>
        <strain evidence="10">Stay&amp;Tobe</strain>
        <tissue evidence="10">Testes</tissue>
    </source>
</reference>
<evidence type="ECO:0000256" key="6">
    <source>
        <dbReference type="ARBA" id="ARBA00023125"/>
    </source>
</evidence>
<keyword evidence="7" id="KW-0539">Nucleus</keyword>
<dbReference type="GO" id="GO:0005634">
    <property type="term" value="C:nucleus"/>
    <property type="evidence" value="ECO:0007669"/>
    <property type="project" value="UniProtKB-SubCell"/>
</dbReference>
<dbReference type="Gene3D" id="3.30.160.60">
    <property type="entry name" value="Classic Zinc Finger"/>
    <property type="match status" value="3"/>
</dbReference>
<feature type="domain" description="C2H2-type" evidence="9">
    <location>
        <begin position="13"/>
        <end position="40"/>
    </location>
</feature>
<dbReference type="PROSITE" id="PS00028">
    <property type="entry name" value="ZINC_FINGER_C2H2_1"/>
    <property type="match status" value="1"/>
</dbReference>
<dbReference type="GO" id="GO:0003677">
    <property type="term" value="F:DNA binding"/>
    <property type="evidence" value="ECO:0007669"/>
    <property type="project" value="UniProtKB-KW"/>
</dbReference>
<dbReference type="InterPro" id="IPR050331">
    <property type="entry name" value="Zinc_finger"/>
</dbReference>
<evidence type="ECO:0000259" key="9">
    <source>
        <dbReference type="PROSITE" id="PS50157"/>
    </source>
</evidence>
<keyword evidence="4 8" id="KW-0863">Zinc-finger</keyword>
<evidence type="ECO:0000256" key="5">
    <source>
        <dbReference type="ARBA" id="ARBA00022833"/>
    </source>
</evidence>
<organism evidence="10 11">
    <name type="scientific">Diploptera punctata</name>
    <name type="common">Pacific beetle cockroach</name>
    <dbReference type="NCBI Taxonomy" id="6984"/>
    <lineage>
        <taxon>Eukaryota</taxon>
        <taxon>Metazoa</taxon>
        <taxon>Ecdysozoa</taxon>
        <taxon>Arthropoda</taxon>
        <taxon>Hexapoda</taxon>
        <taxon>Insecta</taxon>
        <taxon>Pterygota</taxon>
        <taxon>Neoptera</taxon>
        <taxon>Polyneoptera</taxon>
        <taxon>Dictyoptera</taxon>
        <taxon>Blattodea</taxon>
        <taxon>Blaberoidea</taxon>
        <taxon>Blaberidae</taxon>
        <taxon>Diplopterinae</taxon>
        <taxon>Diploptera</taxon>
    </lineage>
</organism>
<dbReference type="AlphaFoldDB" id="A0AAD8ALC2"/>
<evidence type="ECO:0000256" key="4">
    <source>
        <dbReference type="ARBA" id="ARBA00022771"/>
    </source>
</evidence>
<reference evidence="10" key="1">
    <citation type="journal article" date="2023" name="IScience">
        <title>Live-bearing cockroach genome reveals convergent evolutionary mechanisms linked to viviparity in insects and beyond.</title>
        <authorList>
            <person name="Fouks B."/>
            <person name="Harrison M.C."/>
            <person name="Mikhailova A.A."/>
            <person name="Marchal E."/>
            <person name="English S."/>
            <person name="Carruthers M."/>
            <person name="Jennings E.C."/>
            <person name="Chiamaka E.L."/>
            <person name="Frigard R.A."/>
            <person name="Pippel M."/>
            <person name="Attardo G.M."/>
            <person name="Benoit J.B."/>
            <person name="Bornberg-Bauer E."/>
            <person name="Tobe S.S."/>
        </authorList>
    </citation>
    <scope>NUCLEOTIDE SEQUENCE</scope>
    <source>
        <strain evidence="10">Stay&amp;Tobe</strain>
    </source>
</reference>
<evidence type="ECO:0000256" key="3">
    <source>
        <dbReference type="ARBA" id="ARBA00022737"/>
    </source>
</evidence>
<evidence type="ECO:0000256" key="2">
    <source>
        <dbReference type="ARBA" id="ARBA00022723"/>
    </source>
</evidence>
<keyword evidence="3" id="KW-0677">Repeat</keyword>
<dbReference type="Proteomes" id="UP001233999">
    <property type="component" value="Unassembled WGS sequence"/>
</dbReference>
<feature type="domain" description="C2H2-type" evidence="9">
    <location>
        <begin position="41"/>
        <end position="71"/>
    </location>
</feature>
<keyword evidence="5" id="KW-0862">Zinc</keyword>
<keyword evidence="2" id="KW-0479">Metal-binding</keyword>
<evidence type="ECO:0000313" key="10">
    <source>
        <dbReference type="EMBL" id="KAJ9601254.1"/>
    </source>
</evidence>
<accession>A0AAD8ALC2</accession>